<feature type="transmembrane region" description="Helical" evidence="1">
    <location>
        <begin position="12"/>
        <end position="33"/>
    </location>
</feature>
<evidence type="ECO:0000256" key="1">
    <source>
        <dbReference type="SAM" id="Phobius"/>
    </source>
</evidence>
<feature type="transmembrane region" description="Helical" evidence="1">
    <location>
        <begin position="39"/>
        <end position="61"/>
    </location>
</feature>
<dbReference type="Proteomes" id="UP000243463">
    <property type="component" value="Unassembled WGS sequence"/>
</dbReference>
<dbReference type="AlphaFoldDB" id="A0A217EF42"/>
<feature type="transmembrane region" description="Helical" evidence="1">
    <location>
        <begin position="73"/>
        <end position="90"/>
    </location>
</feature>
<reference evidence="3" key="1">
    <citation type="submission" date="2017-06" db="EMBL/GenBank/DDBJ databases">
        <authorList>
            <person name="Varghese N."/>
            <person name="Submissions S."/>
        </authorList>
    </citation>
    <scope>NUCLEOTIDE SEQUENCE [LARGE SCALE GENOMIC DNA]</scope>
    <source>
        <strain evidence="3">ANC 5114</strain>
    </source>
</reference>
<keyword evidence="1" id="KW-0472">Membrane</keyword>
<keyword evidence="3" id="KW-1185">Reference proteome</keyword>
<dbReference type="OrthoDB" id="6691683at2"/>
<evidence type="ECO:0000313" key="3">
    <source>
        <dbReference type="Proteomes" id="UP000243463"/>
    </source>
</evidence>
<dbReference type="EMBL" id="FZLN01000001">
    <property type="protein sequence ID" value="SNQ28816.1"/>
    <property type="molecule type" value="Genomic_DNA"/>
</dbReference>
<sequence>MNITIYLMRGIFLTFVSLILIVLVVELLFWNYLYNHSQIFGDIAGYLVLLIGFIGIGYLNARGDNNANLPGKALYIHLVLTLLLFISDLIMSKENIIIITLRFVGYFITLQIGVHIYNKKHKI</sequence>
<keyword evidence="1" id="KW-0812">Transmembrane</keyword>
<accession>A0A217EF42</accession>
<proteinExistence type="predicted"/>
<evidence type="ECO:0000313" key="2">
    <source>
        <dbReference type="EMBL" id="SNQ28816.1"/>
    </source>
</evidence>
<protein>
    <submittedName>
        <fullName evidence="2">Uncharacterized protein</fullName>
    </submittedName>
</protein>
<keyword evidence="1" id="KW-1133">Transmembrane helix</keyword>
<feature type="transmembrane region" description="Helical" evidence="1">
    <location>
        <begin position="96"/>
        <end position="117"/>
    </location>
</feature>
<organism evidence="2 3">
    <name type="scientific">Acinetobacter apis</name>
    <dbReference type="NCBI Taxonomy" id="1229165"/>
    <lineage>
        <taxon>Bacteria</taxon>
        <taxon>Pseudomonadati</taxon>
        <taxon>Pseudomonadota</taxon>
        <taxon>Gammaproteobacteria</taxon>
        <taxon>Moraxellales</taxon>
        <taxon>Moraxellaceae</taxon>
        <taxon>Acinetobacter</taxon>
    </lineage>
</organism>
<dbReference type="RefSeq" id="WP_088822838.1">
    <property type="nucleotide sequence ID" value="NZ_FZLN01000001.1"/>
</dbReference>
<gene>
    <name evidence="2" type="ORF">SAMN05444584_0744</name>
</gene>
<name>A0A217EF42_9GAMM</name>